<dbReference type="Proteomes" id="UP001176941">
    <property type="component" value="Chromosome 28"/>
</dbReference>
<accession>A0ABN8Z5J0</accession>
<evidence type="ECO:0000313" key="1">
    <source>
        <dbReference type="EMBL" id="CAI9168999.1"/>
    </source>
</evidence>
<name>A0ABN8Z5J0_RANTA</name>
<keyword evidence="2" id="KW-1185">Reference proteome</keyword>
<gene>
    <name evidence="1" type="ORF">MRATA1EN1_LOCUS17961</name>
</gene>
<protein>
    <submittedName>
        <fullName evidence="1">Uncharacterized protein</fullName>
    </submittedName>
</protein>
<proteinExistence type="predicted"/>
<dbReference type="EMBL" id="OX459964">
    <property type="protein sequence ID" value="CAI9168999.1"/>
    <property type="molecule type" value="Genomic_DNA"/>
</dbReference>
<sequence length="109" mass="11648">MPVLSLARRGGWASFSQAWGLKDVSGPGGGTVTERAGRPVVPKPLTMTEKRTSQLEAVILNSMCCFGWAIVPIHVLVAQMCLTLCDLTDCGPPGSSVHGILQARTLEWQ</sequence>
<evidence type="ECO:0000313" key="2">
    <source>
        <dbReference type="Proteomes" id="UP001176941"/>
    </source>
</evidence>
<reference evidence="1" key="1">
    <citation type="submission" date="2023-04" db="EMBL/GenBank/DDBJ databases">
        <authorList>
            <consortium name="ELIXIR-Norway"/>
        </authorList>
    </citation>
    <scope>NUCLEOTIDE SEQUENCE [LARGE SCALE GENOMIC DNA]</scope>
</reference>
<organism evidence="1 2">
    <name type="scientific">Rangifer tarandus platyrhynchus</name>
    <name type="common">Svalbard reindeer</name>
    <dbReference type="NCBI Taxonomy" id="3082113"/>
    <lineage>
        <taxon>Eukaryota</taxon>
        <taxon>Metazoa</taxon>
        <taxon>Chordata</taxon>
        <taxon>Craniata</taxon>
        <taxon>Vertebrata</taxon>
        <taxon>Euteleostomi</taxon>
        <taxon>Mammalia</taxon>
        <taxon>Eutheria</taxon>
        <taxon>Laurasiatheria</taxon>
        <taxon>Artiodactyla</taxon>
        <taxon>Ruminantia</taxon>
        <taxon>Pecora</taxon>
        <taxon>Cervidae</taxon>
        <taxon>Odocoileinae</taxon>
        <taxon>Rangifer</taxon>
    </lineage>
</organism>